<proteinExistence type="inferred from homology"/>
<dbReference type="STRING" id="86416.Clopa_1014"/>
<dbReference type="HOGENOM" id="CLU_588891_0_0_9"/>
<keyword evidence="2" id="KW-0813">Transport</keyword>
<name>R4K0F1_CLOPA</name>
<keyword evidence="4" id="KW-1133">Transmembrane helix</keyword>
<dbReference type="AlphaFoldDB" id="R4K0F1"/>
<gene>
    <name evidence="5" type="ORF">Clopa_1014</name>
</gene>
<sequence length="454" mass="51899">MKRKKIILFVTLIIIISVLGIYPVINKKKLDSKESNTLKIYVTGQNGSYDKRIEGIINEFEKKYPNIKIQKVIFDINEGDGINGYVKKMLADTLAGNGPDILDLDYMSIRKLERSEMLLDLKPLMEKDKDFKKEDYNTKVIEAGLYNGKQLIMPLDYYVNQYITTEQLLKNNNIKLEDNYSQKDFMNALDGYISSINGNKNKFLFAMPMNIGDFLASSGEEFIDYNNKRVYFDKPGFKEIIDNYKKIYKASKKPADISGYSGVEGFENLKNGNTLFSNDPIALRDTFFVYESLINQVIGETQIINSMPTYKGGDKATAIVAQSLAISKNCKNKSAAYNFIKTAISEDIQSSSNLPSFIPINKKAAKDLENQYMKEKVNGTFEYNKNIKIVEQPLSDNFQKYYSKITNNIENAVITDSEVEQIMMESLTPYFEDKSSYESCVKALENKIKLYINE</sequence>
<evidence type="ECO:0000256" key="3">
    <source>
        <dbReference type="ARBA" id="ARBA00022729"/>
    </source>
</evidence>
<keyword evidence="4" id="KW-0472">Membrane</keyword>
<evidence type="ECO:0000256" key="4">
    <source>
        <dbReference type="SAM" id="Phobius"/>
    </source>
</evidence>
<dbReference type="PANTHER" id="PTHR43649">
    <property type="entry name" value="ARABINOSE-BINDING PROTEIN-RELATED"/>
    <property type="match status" value="1"/>
</dbReference>
<evidence type="ECO:0000313" key="5">
    <source>
        <dbReference type="EMBL" id="AGK96023.1"/>
    </source>
</evidence>
<dbReference type="Proteomes" id="UP000013523">
    <property type="component" value="Chromosome"/>
</dbReference>
<dbReference type="EMBL" id="CP003261">
    <property type="protein sequence ID" value="AGK96023.1"/>
    <property type="molecule type" value="Genomic_DNA"/>
</dbReference>
<dbReference type="Pfam" id="PF01547">
    <property type="entry name" value="SBP_bac_1"/>
    <property type="match status" value="1"/>
</dbReference>
<comment type="similarity">
    <text evidence="1">Belongs to the bacterial solute-binding protein 1 family.</text>
</comment>
<dbReference type="PATRIC" id="fig|86416.3.peg.1007"/>
<dbReference type="OrthoDB" id="1918191at2"/>
<dbReference type="RefSeq" id="WP_015614346.1">
    <property type="nucleotide sequence ID" value="NC_021182.1"/>
</dbReference>
<dbReference type="eggNOG" id="COG1653">
    <property type="taxonomic scope" value="Bacteria"/>
</dbReference>
<evidence type="ECO:0000313" key="6">
    <source>
        <dbReference type="Proteomes" id="UP000013523"/>
    </source>
</evidence>
<dbReference type="PANTHER" id="PTHR43649:SF34">
    <property type="entry name" value="ABC TRANSPORTER PERIPLASMIC-BINDING PROTEIN YCJN-RELATED"/>
    <property type="match status" value="1"/>
</dbReference>
<dbReference type="SUPFAM" id="SSF53850">
    <property type="entry name" value="Periplasmic binding protein-like II"/>
    <property type="match status" value="1"/>
</dbReference>
<keyword evidence="4" id="KW-0812">Transmembrane</keyword>
<accession>R4K0F1</accession>
<keyword evidence="6" id="KW-1185">Reference proteome</keyword>
<dbReference type="InterPro" id="IPR006059">
    <property type="entry name" value="SBP"/>
</dbReference>
<dbReference type="KEGG" id="cpas:Clopa_1014"/>
<keyword evidence="5" id="KW-0762">Sugar transport</keyword>
<reference evidence="5 6" key="1">
    <citation type="submission" date="2012-01" db="EMBL/GenBank/DDBJ databases">
        <title>Complete sequence of chromosome of Clostridium pasteurianum BC1.</title>
        <authorList>
            <consortium name="US DOE Joint Genome Institute"/>
            <person name="Lucas S."/>
            <person name="Han J."/>
            <person name="Lapidus A."/>
            <person name="Cheng J.-F."/>
            <person name="Goodwin L."/>
            <person name="Pitluck S."/>
            <person name="Peters L."/>
            <person name="Mikhailova N."/>
            <person name="Teshima H."/>
            <person name="Detter J.C."/>
            <person name="Han C."/>
            <person name="Tapia R."/>
            <person name="Land M."/>
            <person name="Hauser L."/>
            <person name="Kyrpides N."/>
            <person name="Ivanova N."/>
            <person name="Pagani I."/>
            <person name="Dunn J."/>
            <person name="Taghavi S."/>
            <person name="Francis A."/>
            <person name="van der Lelie D."/>
            <person name="Woyke T."/>
        </authorList>
    </citation>
    <scope>NUCLEOTIDE SEQUENCE [LARGE SCALE GENOMIC DNA]</scope>
    <source>
        <strain evidence="5 6">BC1</strain>
    </source>
</reference>
<dbReference type="Gene3D" id="3.40.190.10">
    <property type="entry name" value="Periplasmic binding protein-like II"/>
    <property type="match status" value="1"/>
</dbReference>
<organism evidence="5 6">
    <name type="scientific">Clostridium pasteurianum BC1</name>
    <dbReference type="NCBI Taxonomy" id="86416"/>
    <lineage>
        <taxon>Bacteria</taxon>
        <taxon>Bacillati</taxon>
        <taxon>Bacillota</taxon>
        <taxon>Clostridia</taxon>
        <taxon>Eubacteriales</taxon>
        <taxon>Clostridiaceae</taxon>
        <taxon>Clostridium</taxon>
    </lineage>
</organism>
<keyword evidence="3" id="KW-0732">Signal</keyword>
<evidence type="ECO:0000256" key="2">
    <source>
        <dbReference type="ARBA" id="ARBA00022448"/>
    </source>
</evidence>
<evidence type="ECO:0000256" key="1">
    <source>
        <dbReference type="ARBA" id="ARBA00008520"/>
    </source>
</evidence>
<feature type="transmembrane region" description="Helical" evidence="4">
    <location>
        <begin position="7"/>
        <end position="25"/>
    </location>
</feature>
<dbReference type="InterPro" id="IPR050490">
    <property type="entry name" value="Bact_solute-bd_prot1"/>
</dbReference>
<protein>
    <submittedName>
        <fullName evidence="5">ABC-type sugar transport system, periplasmic component</fullName>
    </submittedName>
</protein>